<organism evidence="3 4">
    <name type="scientific">Triparma verrucosa</name>
    <dbReference type="NCBI Taxonomy" id="1606542"/>
    <lineage>
        <taxon>Eukaryota</taxon>
        <taxon>Sar</taxon>
        <taxon>Stramenopiles</taxon>
        <taxon>Ochrophyta</taxon>
        <taxon>Bolidophyceae</taxon>
        <taxon>Parmales</taxon>
        <taxon>Triparmaceae</taxon>
        <taxon>Triparma</taxon>
    </lineage>
</organism>
<keyword evidence="1" id="KW-0175">Coiled coil</keyword>
<comment type="caution">
    <text evidence="3">The sequence shown here is derived from an EMBL/GenBank/DDBJ whole genome shotgun (WGS) entry which is preliminary data.</text>
</comment>
<reference evidence="4" key="1">
    <citation type="journal article" date="2023" name="Commun. Biol.">
        <title>Genome analysis of Parmales, the sister group of diatoms, reveals the evolutionary specialization of diatoms from phago-mixotrophs to photoautotrophs.</title>
        <authorList>
            <person name="Ban H."/>
            <person name="Sato S."/>
            <person name="Yoshikawa S."/>
            <person name="Yamada K."/>
            <person name="Nakamura Y."/>
            <person name="Ichinomiya M."/>
            <person name="Sato N."/>
            <person name="Blanc-Mathieu R."/>
            <person name="Endo H."/>
            <person name="Kuwata A."/>
            <person name="Ogata H."/>
        </authorList>
    </citation>
    <scope>NUCLEOTIDE SEQUENCE [LARGE SCALE GENOMIC DNA]</scope>
    <source>
        <strain evidence="4">NIES 3699</strain>
    </source>
</reference>
<name>A0A9W7B217_9STRA</name>
<gene>
    <name evidence="3" type="ORF">TrVE_jg598</name>
</gene>
<dbReference type="EMBL" id="BRXX01000015">
    <property type="protein sequence ID" value="GMH82452.1"/>
    <property type="molecule type" value="Genomic_DNA"/>
</dbReference>
<proteinExistence type="predicted"/>
<keyword evidence="4" id="KW-1185">Reference proteome</keyword>
<dbReference type="AlphaFoldDB" id="A0A9W7B217"/>
<sequence>MDVQPRRSTRLSSDRDSTASARRVFASVFEDNDEEEDYQRLSFDPIYDRRETGVYSIMEENEDDKSLASVASNQENIKPAVTASPNVGRSSTESIKRTPRKIFTALSQPSPQPLSTRETMSSISMSVLNDATSSPQSSKVPLSTKSNKNSQSLKANLTTTLESVTASKQSINLALNNVRAAKKQAQERRRIATQRLKEEREQEKADNIAFNLEKERVRLEILKQRDNVGMEMAKFKAKQRETQKKQKFKATVDEGEFKRARDREGKKLLKEAEDRRRRYSIMTKKDVRQNNVEGEERLRQIRAAEDQALIEERREGIMAAAAYKKKLAEDRRKSFAGRNQAWSEQKNLLEEQRTEQLEVDHESFELTAAGNRDADAYKRKCAEDRRKSFAGRNEASSRAAKWAEEARQKQIQDEHESYELAWAGQDDAAAYKKFLAKQEQLDYAKRNEDGFDAKARFEQMRHEKLAADHESYELTAAGMRDADAYRKQMAEEERQDYAKRNEDGFDAKARFEQMRHEKLAADHESYELTAAGMRDADNYKKFLAKQEQLDYAKRNEDGFDAKARFEQMRHEKLAADHESYELTAAGMRDADAYRKQMAEEERQDYAKRNEDGFDAKARFEQQRHEQLAADHESYELTAAGMRDADNYKKFLAKQEQLDYAKRNEDGFDAKARLEQQRHEQLAADHESYELTAAGMRDADNYKKFLAKQEQLDYAKRNEDGFDAKDRFEQMRHEKLAADHESYELTAAGMRDADAYRKQMAEEERQDYENRNLEGFAQKRLLEEQRTDQLHSEHESFELKWAGQDDAKAYQQHLRDERRKSFAARNENHSQQRKIVQEIEEIAKEKEHESMLLKWAAQEDGKAYRKRCEEERRMSLVGRGEQARHEKLIDEENKMNALNQQHYDSELASAAARDVKGYKESCAARDRASLCFRAKESRIQRMEEESRIAQQREIDQENNALEAAAREDVKAYVKQCKARRRMSLATRAQEKRNAAEVARFAAEEEQARFKKEVRNRQLDAKYAALAKERENAMRALENLKHKGCTFAAMNPFAMLLD</sequence>
<feature type="coiled-coil region" evidence="1">
    <location>
        <begin position="168"/>
        <end position="202"/>
    </location>
</feature>
<feature type="region of interest" description="Disordered" evidence="2">
    <location>
        <begin position="1"/>
        <end position="20"/>
    </location>
</feature>
<evidence type="ECO:0000313" key="4">
    <source>
        <dbReference type="Proteomes" id="UP001165160"/>
    </source>
</evidence>
<dbReference type="Proteomes" id="UP001165160">
    <property type="component" value="Unassembled WGS sequence"/>
</dbReference>
<evidence type="ECO:0000256" key="2">
    <source>
        <dbReference type="SAM" id="MobiDB-lite"/>
    </source>
</evidence>
<feature type="coiled-coil region" evidence="1">
    <location>
        <begin position="1014"/>
        <end position="1041"/>
    </location>
</feature>
<evidence type="ECO:0000256" key="1">
    <source>
        <dbReference type="SAM" id="Coils"/>
    </source>
</evidence>
<evidence type="ECO:0000313" key="3">
    <source>
        <dbReference type="EMBL" id="GMH82452.1"/>
    </source>
</evidence>
<feature type="coiled-coil region" evidence="1">
    <location>
        <begin position="931"/>
        <end position="966"/>
    </location>
</feature>
<protein>
    <submittedName>
        <fullName evidence="3">Uncharacterized protein</fullName>
    </submittedName>
</protein>
<feature type="region of interest" description="Disordered" evidence="2">
    <location>
        <begin position="128"/>
        <end position="153"/>
    </location>
</feature>
<accession>A0A9W7B217</accession>